<dbReference type="HOGENOM" id="CLU_1399961_0_0_11"/>
<dbReference type="AlphaFoldDB" id="D7BMC5"/>
<dbReference type="KEGG" id="ahe:Arch_0316"/>
<proteinExistence type="predicted"/>
<dbReference type="OrthoDB" id="3204158at2"/>
<name>D7BMC5_ARCHD</name>
<feature type="domain" description="SAF" evidence="1">
    <location>
        <begin position="40"/>
        <end position="101"/>
    </location>
</feature>
<evidence type="ECO:0000313" key="3">
    <source>
        <dbReference type="Proteomes" id="UP000000376"/>
    </source>
</evidence>
<accession>D7BMC5</accession>
<protein>
    <submittedName>
        <fullName evidence="2">SAF domain protein</fullName>
    </submittedName>
</protein>
<reference evidence="2 3" key="1">
    <citation type="journal article" date="2010" name="Stand. Genomic Sci.">
        <title>Complete genome sequence of Arcanobacterium haemolyticum type strain (11018).</title>
        <authorList>
            <person name="Yasawong M."/>
            <person name="Teshima H."/>
            <person name="Lapidus A."/>
            <person name="Nolan M."/>
            <person name="Lucas S."/>
            <person name="Glavina Del Rio T."/>
            <person name="Tice H."/>
            <person name="Cheng J."/>
            <person name="Bruce D."/>
            <person name="Detter C."/>
            <person name="Tapia R."/>
            <person name="Han C."/>
            <person name="Goodwin L."/>
            <person name="Pitluck S."/>
            <person name="Liolios K."/>
            <person name="Ivanova N."/>
            <person name="Mavromatis K."/>
            <person name="Mikhailova N."/>
            <person name="Pati A."/>
            <person name="Chen A."/>
            <person name="Palaniappan K."/>
            <person name="Land M."/>
            <person name="Hauser L."/>
            <person name="Chang Y."/>
            <person name="Jeffries C."/>
            <person name="Rohde M."/>
            <person name="Sikorski J."/>
            <person name="Pukall R."/>
            <person name="Goker M."/>
            <person name="Woyke T."/>
            <person name="Bristow J."/>
            <person name="Eisen J."/>
            <person name="Markowitz V."/>
            <person name="Hugenholtz P."/>
            <person name="Kyrpides N."/>
            <person name="Klenk H."/>
        </authorList>
    </citation>
    <scope>NUCLEOTIDE SEQUENCE [LARGE SCALE GENOMIC DNA]</scope>
    <source>
        <strain evidence="3">ATCC 9345 / DSM 20595 / CCUG 17215 / LMG 16163 / NBRC 15585 / NCTC 8452 / 11018</strain>
    </source>
</reference>
<evidence type="ECO:0000313" key="2">
    <source>
        <dbReference type="EMBL" id="ADH92074.1"/>
    </source>
</evidence>
<evidence type="ECO:0000259" key="1">
    <source>
        <dbReference type="SMART" id="SM00858"/>
    </source>
</evidence>
<sequence>MVSFAKLIRKARDPRLLLGMVLVIGGGTAGALLMSEPDSVLVPQATTDVAAGDTLDKNNFTLVQMPRDIAHSYVHGLDFAPGSITQRSLSAGEFLPENAVGKKNVGIDIAVPVAVPQSSALKPGTTINVWRVPRDKDAHSEIIARDAIFVGVEERKVIADGKKFVNIRVNSGGVANIVEALGRGDGFVVVGSGS</sequence>
<dbReference type="RefSeq" id="WP_013169572.1">
    <property type="nucleotide sequence ID" value="NC_014218.1"/>
</dbReference>
<dbReference type="Pfam" id="PF08666">
    <property type="entry name" value="SAF"/>
    <property type="match status" value="1"/>
</dbReference>
<dbReference type="STRING" id="644284.Arch_0316"/>
<keyword evidence="3" id="KW-1185">Reference proteome</keyword>
<organism evidence="2 3">
    <name type="scientific">Arcanobacterium haemolyticum (strain ATCC 9345 / DSM 20595 / CCM 5947 / CCUG 17215 / LMG 16163 / NBRC 15585 / NCTC 8452 / 11018)</name>
    <dbReference type="NCBI Taxonomy" id="644284"/>
    <lineage>
        <taxon>Bacteria</taxon>
        <taxon>Bacillati</taxon>
        <taxon>Actinomycetota</taxon>
        <taxon>Actinomycetes</taxon>
        <taxon>Actinomycetales</taxon>
        <taxon>Actinomycetaceae</taxon>
        <taxon>Arcanobacterium</taxon>
    </lineage>
</organism>
<dbReference type="SMART" id="SM00858">
    <property type="entry name" value="SAF"/>
    <property type="match status" value="1"/>
</dbReference>
<gene>
    <name evidence="2" type="ordered locus">Arch_0316</name>
</gene>
<dbReference type="EMBL" id="CP002045">
    <property type="protein sequence ID" value="ADH92074.1"/>
    <property type="molecule type" value="Genomic_DNA"/>
</dbReference>
<dbReference type="Proteomes" id="UP000000376">
    <property type="component" value="Chromosome"/>
</dbReference>
<dbReference type="InterPro" id="IPR013974">
    <property type="entry name" value="SAF"/>
</dbReference>